<reference evidence="3 4" key="1">
    <citation type="submission" date="2019-08" db="EMBL/GenBank/DDBJ databases">
        <title>Deep-cultivation of Planctomycetes and their phenomic and genomic characterization uncovers novel biology.</title>
        <authorList>
            <person name="Wiegand S."/>
            <person name="Jogler M."/>
            <person name="Boedeker C."/>
            <person name="Pinto D."/>
            <person name="Vollmers J."/>
            <person name="Rivas-Marin E."/>
            <person name="Kohn T."/>
            <person name="Peeters S.H."/>
            <person name="Heuer A."/>
            <person name="Rast P."/>
            <person name="Oberbeckmann S."/>
            <person name="Bunk B."/>
            <person name="Jeske O."/>
            <person name="Meyerdierks A."/>
            <person name="Storesund J.E."/>
            <person name="Kallscheuer N."/>
            <person name="Luecker S."/>
            <person name="Lage O.M."/>
            <person name="Pohl T."/>
            <person name="Merkel B.J."/>
            <person name="Hornburger P."/>
            <person name="Mueller R.-W."/>
            <person name="Bruemmer F."/>
            <person name="Labrenz M."/>
            <person name="Spormann A.M."/>
            <person name="Op den Camp H."/>
            <person name="Overmann J."/>
            <person name="Amann R."/>
            <person name="Jetten M.S.M."/>
            <person name="Mascher T."/>
            <person name="Medema M.H."/>
            <person name="Devos D.P."/>
            <person name="Kaster A.-K."/>
            <person name="Ovreas L."/>
            <person name="Rohde M."/>
            <person name="Galperin M.Y."/>
            <person name="Jogler C."/>
        </authorList>
    </citation>
    <scope>NUCLEOTIDE SEQUENCE [LARGE SCALE GENOMIC DNA]</scope>
    <source>
        <strain evidence="3 4">UC8</strain>
    </source>
</reference>
<dbReference type="KEGG" id="rul:UC8_43700"/>
<organism evidence="3 4">
    <name type="scientific">Roseimaritima ulvae</name>
    <dbReference type="NCBI Taxonomy" id="980254"/>
    <lineage>
        <taxon>Bacteria</taxon>
        <taxon>Pseudomonadati</taxon>
        <taxon>Planctomycetota</taxon>
        <taxon>Planctomycetia</taxon>
        <taxon>Pirellulales</taxon>
        <taxon>Pirellulaceae</taxon>
        <taxon>Roseimaritima</taxon>
    </lineage>
</organism>
<evidence type="ECO:0000256" key="1">
    <source>
        <dbReference type="SAM" id="MobiDB-lite"/>
    </source>
</evidence>
<proteinExistence type="predicted"/>
<feature type="signal peptide" evidence="2">
    <location>
        <begin position="1"/>
        <end position="28"/>
    </location>
</feature>
<feature type="chain" id="PRO_5022728217" evidence="2">
    <location>
        <begin position="29"/>
        <end position="147"/>
    </location>
</feature>
<feature type="compositionally biased region" description="Polar residues" evidence="1">
    <location>
        <begin position="80"/>
        <end position="89"/>
    </location>
</feature>
<keyword evidence="2" id="KW-0732">Signal</keyword>
<dbReference type="Proteomes" id="UP000325286">
    <property type="component" value="Chromosome"/>
</dbReference>
<keyword evidence="4" id="KW-1185">Reference proteome</keyword>
<evidence type="ECO:0000313" key="3">
    <source>
        <dbReference type="EMBL" id="QEG42336.1"/>
    </source>
</evidence>
<evidence type="ECO:0000313" key="4">
    <source>
        <dbReference type="Proteomes" id="UP000325286"/>
    </source>
</evidence>
<feature type="region of interest" description="Disordered" evidence="1">
    <location>
        <begin position="53"/>
        <end position="116"/>
    </location>
</feature>
<protein>
    <submittedName>
        <fullName evidence="3">Uncharacterized protein</fullName>
    </submittedName>
</protein>
<dbReference type="EMBL" id="CP042914">
    <property type="protein sequence ID" value="QEG42336.1"/>
    <property type="molecule type" value="Genomic_DNA"/>
</dbReference>
<dbReference type="AlphaFoldDB" id="A0A5B9QYV2"/>
<accession>A0A5B9QYV2</accession>
<gene>
    <name evidence="3" type="ORF">UC8_43700</name>
</gene>
<evidence type="ECO:0000256" key="2">
    <source>
        <dbReference type="SAM" id="SignalP"/>
    </source>
</evidence>
<dbReference type="RefSeq" id="WP_157609794.1">
    <property type="nucleotide sequence ID" value="NZ_LWSJ01000013.1"/>
</dbReference>
<sequence precursor="true">MNFASLHSLRVWGLALLIGCGCTLTAHAGGPLISDSSESSNWLAPLNPSQWKLPQLRWPTSDRPASARKAADKDPGMMANMSQSLGKTWQKTKETLNPKNLMPAAGNAKPKTRKAEKESVWSGWFAAKEEPQKIETINDFLRQPSPY</sequence>
<name>A0A5B9QYV2_9BACT</name>